<feature type="coiled-coil region" evidence="4">
    <location>
        <begin position="409"/>
        <end position="489"/>
    </location>
</feature>
<feature type="coiled-coil region" evidence="4">
    <location>
        <begin position="1479"/>
        <end position="1525"/>
    </location>
</feature>
<dbReference type="OMA" id="MRITNDQ"/>
<feature type="region of interest" description="Disordered" evidence="5">
    <location>
        <begin position="1906"/>
        <end position="1940"/>
    </location>
</feature>
<feature type="domain" description="EF-hand" evidence="6">
    <location>
        <begin position="863"/>
        <end position="893"/>
    </location>
</feature>
<feature type="coiled-coil region" evidence="4">
    <location>
        <begin position="1745"/>
        <end position="1772"/>
    </location>
</feature>
<feature type="region of interest" description="Disordered" evidence="5">
    <location>
        <begin position="2146"/>
        <end position="2175"/>
    </location>
</feature>
<name>A0A0V0QS74_PSEPJ</name>
<dbReference type="PROSITE" id="PS50222">
    <property type="entry name" value="EF_HAND_2"/>
    <property type="match status" value="6"/>
</dbReference>
<feature type="coiled-coil region" evidence="4">
    <location>
        <begin position="1393"/>
        <end position="1434"/>
    </location>
</feature>
<dbReference type="CDD" id="cd00051">
    <property type="entry name" value="EFh"/>
    <property type="match status" value="1"/>
</dbReference>
<keyword evidence="3" id="KW-0106">Calcium</keyword>
<evidence type="ECO:0000256" key="3">
    <source>
        <dbReference type="ARBA" id="ARBA00022837"/>
    </source>
</evidence>
<feature type="domain" description="EF-hand" evidence="6">
    <location>
        <begin position="794"/>
        <end position="829"/>
    </location>
</feature>
<dbReference type="Pfam" id="PF13499">
    <property type="entry name" value="EF-hand_7"/>
    <property type="match status" value="3"/>
</dbReference>
<dbReference type="PANTHER" id="PTHR34524:SF6">
    <property type="entry name" value="CALCYPHOSINE LIKE"/>
    <property type="match status" value="1"/>
</dbReference>
<proteinExistence type="predicted"/>
<evidence type="ECO:0000313" key="8">
    <source>
        <dbReference type="Proteomes" id="UP000054937"/>
    </source>
</evidence>
<keyword evidence="8" id="KW-1185">Reference proteome</keyword>
<evidence type="ECO:0000256" key="5">
    <source>
        <dbReference type="SAM" id="MobiDB-lite"/>
    </source>
</evidence>
<evidence type="ECO:0000256" key="4">
    <source>
        <dbReference type="SAM" id="Coils"/>
    </source>
</evidence>
<evidence type="ECO:0000259" key="6">
    <source>
        <dbReference type="PROSITE" id="PS50222"/>
    </source>
</evidence>
<dbReference type="InParanoid" id="A0A0V0QS74"/>
<feature type="domain" description="EF-hand" evidence="6">
    <location>
        <begin position="758"/>
        <end position="793"/>
    </location>
</feature>
<feature type="compositionally biased region" description="Polar residues" evidence="5">
    <location>
        <begin position="1732"/>
        <end position="1745"/>
    </location>
</feature>
<protein>
    <recommendedName>
        <fullName evidence="6">EF-hand domain-containing protein</fullName>
    </recommendedName>
</protein>
<dbReference type="Gene3D" id="1.10.238.10">
    <property type="entry name" value="EF-hand"/>
    <property type="match status" value="3"/>
</dbReference>
<dbReference type="PANTHER" id="PTHR34524">
    <property type="entry name" value="CALCYPHOSIN"/>
    <property type="match status" value="1"/>
</dbReference>
<feature type="coiled-coil region" evidence="4">
    <location>
        <begin position="1138"/>
        <end position="1190"/>
    </location>
</feature>
<dbReference type="InterPro" id="IPR011992">
    <property type="entry name" value="EF-hand-dom_pair"/>
</dbReference>
<dbReference type="PROSITE" id="PS00018">
    <property type="entry name" value="EF_HAND_1"/>
    <property type="match status" value="5"/>
</dbReference>
<feature type="domain" description="EF-hand" evidence="6">
    <location>
        <begin position="676"/>
        <end position="705"/>
    </location>
</feature>
<accession>A0A0V0QS74</accession>
<dbReference type="InterPro" id="IPR018247">
    <property type="entry name" value="EF_Hand_1_Ca_BS"/>
</dbReference>
<dbReference type="EMBL" id="LDAU01000110">
    <property type="protein sequence ID" value="KRX05015.1"/>
    <property type="molecule type" value="Genomic_DNA"/>
</dbReference>
<keyword evidence="2" id="KW-0677">Repeat</keyword>
<feature type="coiled-coil region" evidence="4">
    <location>
        <begin position="134"/>
        <end position="276"/>
    </location>
</feature>
<feature type="compositionally biased region" description="Basic and acidic residues" evidence="5">
    <location>
        <begin position="1701"/>
        <end position="1718"/>
    </location>
</feature>
<sequence length="2175" mass="257040">MNRQDLQIQHQRQAIVKYKQANEQLKEELVREQEIIVQLSLERDRFIEENRTIRQQLTDFQSKQNEILEQTLHGKQSQDRQLQEELQQLKVKYNTLNEQHNYLKIEFEGTKEHNKSLKQKFVNSEKDPNKRKEMQDYLSQKETIKRELDEERAKLTKLREQMSNILNENRILRKLAEVPDNYGFNLEEIQLAEKEKMEDYKKQVRQLEREVEELEKERAQLRQRLRTAILANKDGKIDKEQLAANYDNEEDSKSENNKLKNEIALLKQNQQGAFQNNGPTEDQLKQLKEDIAEMIKQNSNQPSEQQQELGSMIKTANDLNNFKQINTQNQLHPDLQPFRKHGIPPNPLLGRAGDVGNINEGYTNRFGENGQKIPIDLYDLYTEGGFDQIMAKQEIANLQLMNIENIKILQEKEKEYQSLYSELQMLKDSYTQSLLIQDNLFEQHYTEKKTYEQEKQLLEEQIKNLQGQMASQEVKIKNYEDNFDDFQSQNQQTLQGKLAAMVRSKAVLEVNLIQVSRKYAALKSDYDDISEKYLEIDRVYSNKEQKYVHRIQSLLDWKKKSSVQMKVLFEELKQSVPQDQLYAARQEAKTYKDQMADFQVRYSKLQEKIRDYRGYEREVDEKNDLINQYQEEILDINVEMEIIKKRLEETDPVFRRYQNFFGQLVKLCKNRSLSPQEIFAQFDKNGDRKLSEEEFKKAMDNYMDCDPNEVATVFMFMDLDGNKQIDYKEFIKRLGRAGVSMRREEEQIIYDLYRKIKNAGKDLRGLFSAIDRNFDNSITKQELQEGFQDLNIQVDEKILGSIFEMADISRDGTISYDEFRSLFENVISDQIRQDIIATDQELDIRKQIILQIDESIRDMGYSLIDIYKIIDSNNDQKITVDEFKKLFKRLDINFKNKDIQQLFSDIDKDNNQDISYNELLAYVREAKKEQAKIERMRKINERVEEIKKQNFYDDREEEVGENINVMQRMQMKMSMLELREKNSQNRLNEQKRKLMQISKENASLNMKLDELEKEVVKAHGYYYEARQKANTYLEKAQSCISKDESDRLTSYKQAMLIENSELKAALSTFKSLYLASVDQVKVKKLTLEKRQHQKQIMQELMDNIKKEQATSDDKSLIGKLYHQLMISRWQQGEINKKYDNIYDENQQDKIKIQNFEKECNDKEDELIYIHSEYNMLKRKLENEINLLEGKIIPTVSHHKIDEMHNILSETVQQKLDLEITNRNLKQINNELQLKCDYYETARVVREEIKQVGNNPDSLEHKIHEFGNQITELKQAEWRAKREAAVAKEKEEYYQRINRQHNESIKLLEQEISQIQKKANEREEYWRKENVKQTELIFKVQDTNEKLQKDDQKDFENLLNKGQKRQLEQQVKQQRQQGSQFAKAETGQIDESVLLDKDRKIKQLEEDLSGQSEQIHQLMEDIKQLKEENMSMVAENGKITNRQSRLTRQDQQDVEYLTKKAIDEESAKFTQAAQKTIQTLQQLIDEKNEHIKSRDRLIEKMRKDFVVEKEKDIGEIRRLNNQLSNNNMSVVQKMNASIVQHNGQVMESAAYWGDVGQLLHEKDAKMTDISEKLEQSLKQNRELRNQLAEEREKCDALEGQIEIEKGKNETGKLMKEVEQTRKLYKQKDQELQKIKAVIKQLKDDQFKLVEESETAKDEKMQIIKEDKSKIEMKQQQVMNALNDVKKLNKEIQVLKQKMEKQNQEQMELKEQNTKLKEQNRTLLRGEGARGEKTGSSQGGQENSNFQLQFNTKVKELEKEINRLQTENKEMKAKLLVFSKSGNQQEDILDQDGQLQGKSLYFQSLQELISMLKQWALKTHTDLLGILKTNDRQKEGVISVKEFFKTLENNGVRIKERDQRLVQNSETLVNVHQNLNLVQFAYMLKGNLSSKGQGTNLTMKDLEKGAGGISIQSDDKQFGSSVQKLSTTREQERQRSQLNSNDMMRKISQLDRQLGEVRKEKSVLETQLKNWKEKALKLEKEINQINQNPKLGSSLKKSSSIQMAGIASLKDQIYEMEDVNEKLKLQLHKKEVEIQKLGEEKNKLEEGLKKQKVENMKQRQKLDDYLVSKLGEDQLIRETKSEKDVIIRNLETKLEEQRKIDQDLTNKYYDTLTENKELAFIRENYELNVERLQRRIIELEEYKKLYTSQKEKGMGSSNQSSSSITQNTLKKGYARKY</sequence>
<dbReference type="OrthoDB" id="312544at2759"/>
<comment type="caution">
    <text evidence="7">The sequence shown here is derived from an EMBL/GenBank/DDBJ whole genome shotgun (WGS) entry which is preliminary data.</text>
</comment>
<evidence type="ECO:0000256" key="1">
    <source>
        <dbReference type="ARBA" id="ARBA00022723"/>
    </source>
</evidence>
<dbReference type="InterPro" id="IPR051581">
    <property type="entry name" value="Ca-bind"/>
</dbReference>
<feature type="compositionally biased region" description="Low complexity" evidence="5">
    <location>
        <begin position="2154"/>
        <end position="2166"/>
    </location>
</feature>
<evidence type="ECO:0000313" key="7">
    <source>
        <dbReference type="EMBL" id="KRX05015.1"/>
    </source>
</evidence>
<feature type="coiled-coil region" evidence="4">
    <location>
        <begin position="8"/>
        <end position="106"/>
    </location>
</feature>
<dbReference type="GO" id="GO:0005509">
    <property type="term" value="F:calcium ion binding"/>
    <property type="evidence" value="ECO:0007669"/>
    <property type="project" value="InterPro"/>
</dbReference>
<evidence type="ECO:0000256" key="2">
    <source>
        <dbReference type="ARBA" id="ARBA00022737"/>
    </source>
</evidence>
<reference evidence="7 8" key="1">
    <citation type="journal article" date="2015" name="Sci. Rep.">
        <title>Genome of the facultative scuticociliatosis pathogen Pseudocohnilembus persalinus provides insight into its virulence through horizontal gene transfer.</title>
        <authorList>
            <person name="Xiong J."/>
            <person name="Wang G."/>
            <person name="Cheng J."/>
            <person name="Tian M."/>
            <person name="Pan X."/>
            <person name="Warren A."/>
            <person name="Jiang C."/>
            <person name="Yuan D."/>
            <person name="Miao W."/>
        </authorList>
    </citation>
    <scope>NUCLEOTIDE SEQUENCE [LARGE SCALE GENOMIC DNA]</scope>
    <source>
        <strain evidence="7">36N120E</strain>
    </source>
</reference>
<feature type="domain" description="EF-hand" evidence="6">
    <location>
        <begin position="894"/>
        <end position="929"/>
    </location>
</feature>
<feature type="coiled-coil region" evidence="4">
    <location>
        <begin position="973"/>
        <end position="1014"/>
    </location>
</feature>
<feature type="region of interest" description="Disordered" evidence="5">
    <location>
        <begin position="1701"/>
        <end position="1745"/>
    </location>
</feature>
<keyword evidence="4" id="KW-0175">Coiled coil</keyword>
<dbReference type="SUPFAM" id="SSF47473">
    <property type="entry name" value="EF-hand"/>
    <property type="match status" value="2"/>
</dbReference>
<dbReference type="SMART" id="SM00054">
    <property type="entry name" value="EFh"/>
    <property type="match status" value="6"/>
</dbReference>
<gene>
    <name evidence="7" type="ORF">PPERSA_06649</name>
</gene>
<feature type="domain" description="EF-hand" evidence="6">
    <location>
        <begin position="709"/>
        <end position="740"/>
    </location>
</feature>
<dbReference type="Proteomes" id="UP000054937">
    <property type="component" value="Unassembled WGS sequence"/>
</dbReference>
<keyword evidence="1" id="KW-0479">Metal-binding</keyword>
<dbReference type="InterPro" id="IPR002048">
    <property type="entry name" value="EF_hand_dom"/>
</dbReference>
<organism evidence="7 8">
    <name type="scientific">Pseudocohnilembus persalinus</name>
    <name type="common">Ciliate</name>
    <dbReference type="NCBI Taxonomy" id="266149"/>
    <lineage>
        <taxon>Eukaryota</taxon>
        <taxon>Sar</taxon>
        <taxon>Alveolata</taxon>
        <taxon>Ciliophora</taxon>
        <taxon>Intramacronucleata</taxon>
        <taxon>Oligohymenophorea</taxon>
        <taxon>Scuticociliatia</taxon>
        <taxon>Philasterida</taxon>
        <taxon>Pseudocohnilembidae</taxon>
        <taxon>Pseudocohnilembus</taxon>
    </lineage>
</organism>
<feature type="coiled-coil region" evidence="4">
    <location>
        <begin position="1297"/>
        <end position="1324"/>
    </location>
</feature>
<feature type="coiled-coil region" evidence="4">
    <location>
        <begin position="588"/>
        <end position="646"/>
    </location>
</feature>
<feature type="coiled-coil region" evidence="4">
    <location>
        <begin position="1565"/>
        <end position="1643"/>
    </location>
</feature>